<keyword evidence="10" id="KW-1185">Reference proteome</keyword>
<accession>A0A1M7Z3A0</accession>
<comment type="subcellular location">
    <subcellularLocation>
        <location evidence="1">Cell membrane</location>
        <topology evidence="1">Multi-pass membrane protein</topology>
    </subcellularLocation>
</comment>
<dbReference type="PANTHER" id="PTHR21716:SF53">
    <property type="entry name" value="PERMEASE PERM-RELATED"/>
    <property type="match status" value="1"/>
</dbReference>
<dbReference type="STRING" id="1073327.SAMN04488108_0074"/>
<dbReference type="PANTHER" id="PTHR21716">
    <property type="entry name" value="TRANSMEMBRANE PROTEIN"/>
    <property type="match status" value="1"/>
</dbReference>
<feature type="transmembrane region" description="Helical" evidence="8">
    <location>
        <begin position="152"/>
        <end position="175"/>
    </location>
</feature>
<dbReference type="Proteomes" id="UP000184609">
    <property type="component" value="Unassembled WGS sequence"/>
</dbReference>
<keyword evidence="7 8" id="KW-0472">Membrane</keyword>
<evidence type="ECO:0000313" key="10">
    <source>
        <dbReference type="Proteomes" id="UP000184609"/>
    </source>
</evidence>
<feature type="transmembrane region" description="Helical" evidence="8">
    <location>
        <begin position="210"/>
        <end position="234"/>
    </location>
</feature>
<keyword evidence="5 8" id="KW-0812">Transmembrane</keyword>
<evidence type="ECO:0000256" key="2">
    <source>
        <dbReference type="ARBA" id="ARBA00009773"/>
    </source>
</evidence>
<sequence length="363" mass="40511">MMQRFFIYPILILAALFLFGWYFSNITAYLILSLILAALLRPLTNKLNDFHVLGQHIPRWTAILVSYSAIILLLVLLSLLFFPLINNQINILSGLDLEGIYEQIKVPVGRFENWLHKYQLVDSKPGHLFEEIKSSFIQMIAGIDFGNIISQIINTASTVFIGLMAVAFITFFLLLENGLLRRNLLNLIPNPYFELSVATFTKVEKLLSNYLTGLFLQILAIFSIASLGLTIMGVEYALTIALFAAIANLIPYAGPILGATFGIIVGISTGNFADSDAITFLLIKILAVFGVVQMTDNILLQPLIFSKSVKAHPLEIFVVIFAGAKIAGVLGMIFAIPVYTIFRVSIMEFYQGYKSYRIFKIKS</sequence>
<protein>
    <submittedName>
        <fullName evidence="9">Predicted PurR-regulated permease PerM</fullName>
    </submittedName>
</protein>
<evidence type="ECO:0000256" key="3">
    <source>
        <dbReference type="ARBA" id="ARBA00022448"/>
    </source>
</evidence>
<dbReference type="InterPro" id="IPR002549">
    <property type="entry name" value="AI-2E-like"/>
</dbReference>
<comment type="similarity">
    <text evidence="2">Belongs to the autoinducer-2 exporter (AI-2E) (TC 2.A.86) family.</text>
</comment>
<feature type="transmembrane region" description="Helical" evidence="8">
    <location>
        <begin position="316"/>
        <end position="342"/>
    </location>
</feature>
<name>A0A1M7Z3A0_9BACT</name>
<dbReference type="EMBL" id="FRXN01000001">
    <property type="protein sequence ID" value="SHO59438.1"/>
    <property type="molecule type" value="Genomic_DNA"/>
</dbReference>
<evidence type="ECO:0000256" key="7">
    <source>
        <dbReference type="ARBA" id="ARBA00023136"/>
    </source>
</evidence>
<keyword evidence="6 8" id="KW-1133">Transmembrane helix</keyword>
<proteinExistence type="inferred from homology"/>
<evidence type="ECO:0000256" key="5">
    <source>
        <dbReference type="ARBA" id="ARBA00022692"/>
    </source>
</evidence>
<keyword evidence="3" id="KW-0813">Transport</keyword>
<reference evidence="10" key="1">
    <citation type="submission" date="2016-12" db="EMBL/GenBank/DDBJ databases">
        <authorList>
            <person name="Varghese N."/>
            <person name="Submissions S."/>
        </authorList>
    </citation>
    <scope>NUCLEOTIDE SEQUENCE [LARGE SCALE GENOMIC DNA]</scope>
    <source>
        <strain evidence="10">DSM 25035</strain>
    </source>
</reference>
<dbReference type="AlphaFoldDB" id="A0A1M7Z3A0"/>
<dbReference type="GO" id="GO:0005886">
    <property type="term" value="C:plasma membrane"/>
    <property type="evidence" value="ECO:0007669"/>
    <property type="project" value="UniProtKB-SubCell"/>
</dbReference>
<organism evidence="9 10">
    <name type="scientific">Algoriphagus zhangzhouensis</name>
    <dbReference type="NCBI Taxonomy" id="1073327"/>
    <lineage>
        <taxon>Bacteria</taxon>
        <taxon>Pseudomonadati</taxon>
        <taxon>Bacteroidota</taxon>
        <taxon>Cytophagia</taxon>
        <taxon>Cytophagales</taxon>
        <taxon>Cyclobacteriaceae</taxon>
        <taxon>Algoriphagus</taxon>
    </lineage>
</organism>
<evidence type="ECO:0000313" key="9">
    <source>
        <dbReference type="EMBL" id="SHO59438.1"/>
    </source>
</evidence>
<evidence type="ECO:0000256" key="6">
    <source>
        <dbReference type="ARBA" id="ARBA00022989"/>
    </source>
</evidence>
<dbReference type="GO" id="GO:0055085">
    <property type="term" value="P:transmembrane transport"/>
    <property type="evidence" value="ECO:0007669"/>
    <property type="project" value="TreeGrafter"/>
</dbReference>
<gene>
    <name evidence="9" type="ORF">SAMN04488108_0074</name>
</gene>
<keyword evidence="4" id="KW-1003">Cell membrane</keyword>
<dbReference type="Pfam" id="PF01594">
    <property type="entry name" value="AI-2E_transport"/>
    <property type="match status" value="1"/>
</dbReference>
<evidence type="ECO:0000256" key="4">
    <source>
        <dbReference type="ARBA" id="ARBA00022475"/>
    </source>
</evidence>
<evidence type="ECO:0000256" key="8">
    <source>
        <dbReference type="SAM" id="Phobius"/>
    </source>
</evidence>
<feature type="transmembrane region" description="Helical" evidence="8">
    <location>
        <begin position="60"/>
        <end position="85"/>
    </location>
</feature>
<evidence type="ECO:0000256" key="1">
    <source>
        <dbReference type="ARBA" id="ARBA00004651"/>
    </source>
</evidence>
<feature type="transmembrane region" description="Helical" evidence="8">
    <location>
        <begin position="240"/>
        <end position="265"/>
    </location>
</feature>
<feature type="transmembrane region" description="Helical" evidence="8">
    <location>
        <begin position="6"/>
        <end position="39"/>
    </location>
</feature>
<feature type="transmembrane region" description="Helical" evidence="8">
    <location>
        <begin position="277"/>
        <end position="296"/>
    </location>
</feature>